<keyword evidence="2" id="KW-1185">Reference proteome</keyword>
<name>A0A6A5RLL4_9PLEO</name>
<gene>
    <name evidence="1" type="ORF">M421DRAFT_91799</name>
</gene>
<dbReference type="RefSeq" id="XP_033449569.1">
    <property type="nucleotide sequence ID" value="XM_033597980.1"/>
</dbReference>
<dbReference type="AlphaFoldDB" id="A0A6A5RLL4"/>
<sequence length="286" mass="30020">MRPCFHGHSSGNSGLPCARLNSRGPSPAAHCFLLHHLPTTAHRSPSSPSSPSSTLHEPVVVPVVLHCVLLHLAPPRLSDACCLAPVPVSCCMLPPHSPFHAPIPCSHPMVPREADAQHFQTSTHARDPESCTPGSCLSTLPVAIRDIRAGAALASVECLLMAAHAALSWAVAPPHRSSAETRPVSFTGAFSAGLPAAEDDAFGGCGCTHRGTKEKGETLVACRYWSTVSASASCGALQVAALLWSRKKSNEKAVVHQPRGSSMNARRFCSLRVGRVPKGKSGRPAD</sequence>
<reference evidence="1" key="1">
    <citation type="journal article" date="2020" name="Stud. Mycol.">
        <title>101 Dothideomycetes genomes: a test case for predicting lifestyles and emergence of pathogens.</title>
        <authorList>
            <person name="Haridas S."/>
            <person name="Albert R."/>
            <person name="Binder M."/>
            <person name="Bloem J."/>
            <person name="Labutti K."/>
            <person name="Salamov A."/>
            <person name="Andreopoulos B."/>
            <person name="Baker S."/>
            <person name="Barry K."/>
            <person name="Bills G."/>
            <person name="Bluhm B."/>
            <person name="Cannon C."/>
            <person name="Castanera R."/>
            <person name="Culley D."/>
            <person name="Daum C."/>
            <person name="Ezra D."/>
            <person name="Gonzalez J."/>
            <person name="Henrissat B."/>
            <person name="Kuo A."/>
            <person name="Liang C."/>
            <person name="Lipzen A."/>
            <person name="Lutzoni F."/>
            <person name="Magnuson J."/>
            <person name="Mondo S."/>
            <person name="Nolan M."/>
            <person name="Ohm R."/>
            <person name="Pangilinan J."/>
            <person name="Park H.-J."/>
            <person name="Ramirez L."/>
            <person name="Alfaro M."/>
            <person name="Sun H."/>
            <person name="Tritt A."/>
            <person name="Yoshinaga Y."/>
            <person name="Zwiers L.-H."/>
            <person name="Turgeon B."/>
            <person name="Goodwin S."/>
            <person name="Spatafora J."/>
            <person name="Crous P."/>
            <person name="Grigoriev I."/>
        </authorList>
    </citation>
    <scope>NUCLEOTIDE SEQUENCE</scope>
    <source>
        <strain evidence="1">CBS 183.55</strain>
    </source>
</reference>
<dbReference type="GeneID" id="54355647"/>
<organism evidence="1 2">
    <name type="scientific">Didymella exigua CBS 183.55</name>
    <dbReference type="NCBI Taxonomy" id="1150837"/>
    <lineage>
        <taxon>Eukaryota</taxon>
        <taxon>Fungi</taxon>
        <taxon>Dikarya</taxon>
        <taxon>Ascomycota</taxon>
        <taxon>Pezizomycotina</taxon>
        <taxon>Dothideomycetes</taxon>
        <taxon>Pleosporomycetidae</taxon>
        <taxon>Pleosporales</taxon>
        <taxon>Pleosporineae</taxon>
        <taxon>Didymellaceae</taxon>
        <taxon>Didymella</taxon>
    </lineage>
</organism>
<evidence type="ECO:0000313" key="2">
    <source>
        <dbReference type="Proteomes" id="UP000800082"/>
    </source>
</evidence>
<accession>A0A6A5RLL4</accession>
<evidence type="ECO:0000313" key="1">
    <source>
        <dbReference type="EMBL" id="KAF1929321.1"/>
    </source>
</evidence>
<dbReference type="EMBL" id="ML978966">
    <property type="protein sequence ID" value="KAF1929321.1"/>
    <property type="molecule type" value="Genomic_DNA"/>
</dbReference>
<dbReference type="Proteomes" id="UP000800082">
    <property type="component" value="Unassembled WGS sequence"/>
</dbReference>
<proteinExistence type="predicted"/>
<protein>
    <submittedName>
        <fullName evidence="1">Uncharacterized protein</fullName>
    </submittedName>
</protein>